<protein>
    <submittedName>
        <fullName evidence="1">Uncharacterized protein</fullName>
    </submittedName>
</protein>
<evidence type="ECO:0000313" key="1">
    <source>
        <dbReference type="EMBL" id="KAK1281505.1"/>
    </source>
</evidence>
<dbReference type="InterPro" id="IPR038801">
    <property type="entry name" value="TAF1C"/>
</dbReference>
<dbReference type="GO" id="GO:0001164">
    <property type="term" value="F:RNA polymerase I core promoter sequence-specific DNA binding"/>
    <property type="evidence" value="ECO:0007669"/>
    <property type="project" value="TreeGrafter"/>
</dbReference>
<reference evidence="1" key="2">
    <citation type="submission" date="2023-06" db="EMBL/GenBank/DDBJ databases">
        <authorList>
            <person name="Ma L."/>
            <person name="Liu K.-W."/>
            <person name="Li Z."/>
            <person name="Hsiao Y.-Y."/>
            <person name="Qi Y."/>
            <person name="Fu T."/>
            <person name="Tang G."/>
            <person name="Zhang D."/>
            <person name="Sun W.-H."/>
            <person name="Liu D.-K."/>
            <person name="Li Y."/>
            <person name="Chen G.-Z."/>
            <person name="Liu X.-D."/>
            <person name="Liao X.-Y."/>
            <person name="Jiang Y.-T."/>
            <person name="Yu X."/>
            <person name="Hao Y."/>
            <person name="Huang J."/>
            <person name="Zhao X.-W."/>
            <person name="Ke S."/>
            <person name="Chen Y.-Y."/>
            <person name="Wu W.-L."/>
            <person name="Hsu J.-L."/>
            <person name="Lin Y.-F."/>
            <person name="Huang M.-D."/>
            <person name="Li C.-Y."/>
            <person name="Huang L."/>
            <person name="Wang Z.-W."/>
            <person name="Zhao X."/>
            <person name="Zhong W.-Y."/>
            <person name="Peng D.-H."/>
            <person name="Ahmad S."/>
            <person name="Lan S."/>
            <person name="Zhang J.-S."/>
            <person name="Tsai W.-C."/>
            <person name="Van De Peer Y."/>
            <person name="Liu Z.-J."/>
        </authorList>
    </citation>
    <scope>NUCLEOTIDE SEQUENCE</scope>
    <source>
        <strain evidence="1">CP</strain>
        <tissue evidence="1">Leaves</tissue>
    </source>
</reference>
<reference evidence="1" key="1">
    <citation type="journal article" date="2023" name="Nat. Commun.">
        <title>Diploid and tetraploid genomes of Acorus and the evolution of monocots.</title>
        <authorList>
            <person name="Ma L."/>
            <person name="Liu K.W."/>
            <person name="Li Z."/>
            <person name="Hsiao Y.Y."/>
            <person name="Qi Y."/>
            <person name="Fu T."/>
            <person name="Tang G.D."/>
            <person name="Zhang D."/>
            <person name="Sun W.H."/>
            <person name="Liu D.K."/>
            <person name="Li Y."/>
            <person name="Chen G.Z."/>
            <person name="Liu X.D."/>
            <person name="Liao X.Y."/>
            <person name="Jiang Y.T."/>
            <person name="Yu X."/>
            <person name="Hao Y."/>
            <person name="Huang J."/>
            <person name="Zhao X.W."/>
            <person name="Ke S."/>
            <person name="Chen Y.Y."/>
            <person name="Wu W.L."/>
            <person name="Hsu J.L."/>
            <person name="Lin Y.F."/>
            <person name="Huang M.D."/>
            <person name="Li C.Y."/>
            <person name="Huang L."/>
            <person name="Wang Z.W."/>
            <person name="Zhao X."/>
            <person name="Zhong W.Y."/>
            <person name="Peng D.H."/>
            <person name="Ahmad S."/>
            <person name="Lan S."/>
            <person name="Zhang J.S."/>
            <person name="Tsai W.C."/>
            <person name="Van de Peer Y."/>
            <person name="Liu Z.J."/>
        </authorList>
    </citation>
    <scope>NUCLEOTIDE SEQUENCE</scope>
    <source>
        <strain evidence="1">CP</strain>
    </source>
</reference>
<organism evidence="1 2">
    <name type="scientific">Acorus calamus</name>
    <name type="common">Sweet flag</name>
    <dbReference type="NCBI Taxonomy" id="4465"/>
    <lineage>
        <taxon>Eukaryota</taxon>
        <taxon>Viridiplantae</taxon>
        <taxon>Streptophyta</taxon>
        <taxon>Embryophyta</taxon>
        <taxon>Tracheophyta</taxon>
        <taxon>Spermatophyta</taxon>
        <taxon>Magnoliopsida</taxon>
        <taxon>Liliopsida</taxon>
        <taxon>Acoraceae</taxon>
        <taxon>Acorus</taxon>
    </lineage>
</organism>
<dbReference type="Proteomes" id="UP001180020">
    <property type="component" value="Unassembled WGS sequence"/>
</dbReference>
<dbReference type="PANTHER" id="PTHR15319:SF1">
    <property type="entry name" value="TATA BOX-BINDING PROTEIN-ASSOCIATED FACTOR RNA POLYMERASE I SUBUNIT C"/>
    <property type="match status" value="1"/>
</dbReference>
<dbReference type="AlphaFoldDB" id="A0AAV9BXG6"/>
<comment type="caution">
    <text evidence="1">The sequence shown here is derived from an EMBL/GenBank/DDBJ whole genome shotgun (WGS) entry which is preliminary data.</text>
</comment>
<dbReference type="EMBL" id="JAUJYO010000022">
    <property type="protein sequence ID" value="KAK1281505.1"/>
    <property type="molecule type" value="Genomic_DNA"/>
</dbReference>
<sequence length="854" mass="94846">MEFSEGWKSLWSASSVFAAPNVLPSSATSLGPLLFSPYSPPTPLFSSPSLSPAVPSPLPTGDLRAGLVSFFRCANDHLFVPSSAQASVADAVLPLSSDEDEPPPPVSSNSFCSLLCRSGDLLLFFPTGENADLIGFLVLSISDSNKPRIQTDDGDVFKAKLGASTTANAYTRSPFSKKRKRNSGSVVVPLAKIDFVSCVSYACFSPHCPMESAVLLESGDLWFLDLNKDKRVQIPLGDLNGGEWLSCEFGSQPWILIVACSRLVLSIDIRSMKDVKPTVLAHIDFCGSAGVHSMDDGDCFLAFCRAGYDGLHFSVATKNQLLLFDSRQPLVPILRWDHGIDSPRYIGMFRLSDLRPSKGDDKFGEASKSGFIILMGSFWNSEFASFCYGPSLQSRNSYYNDILYAWELPSKFSLMGGQGRSGGSLLREEFLKDSLPVRTDWRQKWEMVVGFCILSEELLGHGMEFCSLDNNERQNIGGFLLVRLTSFGKLELQGYRASWGFGGSELDCKEDLLPPGISLLYLCDQEENLDVAKRSYLILDYLRAHLNGHLPNFLGSKYYEKCQSKFIKPIGPVSVSQEVEESISNKLRFESTPSVDQVLRDVSSPASVLEIASGRLLTCLPSDLLYLAFSKYSEHLFVGEKKEFFDFLEVPNLPHFHTPPFFLMKPSMRAERWFSKASRGDGLIGPILPLPILSILCGSEKGINREIELTHRCYEVVQALHSGSNIDDISPVSAGEDYKWDDSQVLQDEKPFFLYEPTGTEFGNPADDVKFSMFVSGWNDKVPSQGPGHHVVGLESFDELCPVKLDFDSPAMTFSQEEWKNYKCLKRQFSNWQKCFKYGDFCLSSKLPMKSQGS</sequence>
<proteinExistence type="predicted"/>
<accession>A0AAV9BXG6</accession>
<gene>
    <name evidence="1" type="ORF">QJS10_CPB22g00031</name>
</gene>
<dbReference type="GO" id="GO:0001650">
    <property type="term" value="C:fibrillar center"/>
    <property type="evidence" value="ECO:0007669"/>
    <property type="project" value="TreeGrafter"/>
</dbReference>
<evidence type="ECO:0000313" key="2">
    <source>
        <dbReference type="Proteomes" id="UP001180020"/>
    </source>
</evidence>
<keyword evidence="2" id="KW-1185">Reference proteome</keyword>
<dbReference type="PANTHER" id="PTHR15319">
    <property type="entry name" value="TATA BOX-BINDING PROTEIN ASSOCIATED FACTOR RNA POLYMERASE I SUBUNIT C"/>
    <property type="match status" value="1"/>
</dbReference>
<name>A0AAV9BXG6_ACOCL</name>